<name>A0A7R9R217_9ACAR</name>
<evidence type="ECO:0000256" key="1">
    <source>
        <dbReference type="SAM" id="SignalP"/>
    </source>
</evidence>
<reference evidence="2" key="1">
    <citation type="submission" date="2020-11" db="EMBL/GenBank/DDBJ databases">
        <authorList>
            <person name="Tran Van P."/>
        </authorList>
    </citation>
    <scope>NUCLEOTIDE SEQUENCE</scope>
</reference>
<sequence>MSSVFSVIVLSVCSVAVIGDTDLQQLTKNLIKSLNPNGADSHPNELLLQLTNGEHSALKSFVGDNSQEKLKLEISFAGTVSISAQRNDQKVVVSTDYLGGLGLQLNANQSNANTIDGKPVDPFLKNIYET</sequence>
<dbReference type="OrthoDB" id="6527258at2759"/>
<organism evidence="2">
    <name type="scientific">Oppiella nova</name>
    <dbReference type="NCBI Taxonomy" id="334625"/>
    <lineage>
        <taxon>Eukaryota</taxon>
        <taxon>Metazoa</taxon>
        <taxon>Ecdysozoa</taxon>
        <taxon>Arthropoda</taxon>
        <taxon>Chelicerata</taxon>
        <taxon>Arachnida</taxon>
        <taxon>Acari</taxon>
        <taxon>Acariformes</taxon>
        <taxon>Sarcoptiformes</taxon>
        <taxon>Oribatida</taxon>
        <taxon>Brachypylina</taxon>
        <taxon>Oppioidea</taxon>
        <taxon>Oppiidae</taxon>
        <taxon>Oppiella</taxon>
    </lineage>
</organism>
<accession>A0A7R9R217</accession>
<dbReference type="AlphaFoldDB" id="A0A7R9R217"/>
<feature type="chain" id="PRO_5036211968" evidence="1">
    <location>
        <begin position="20"/>
        <end position="130"/>
    </location>
</feature>
<evidence type="ECO:0000313" key="3">
    <source>
        <dbReference type="Proteomes" id="UP000728032"/>
    </source>
</evidence>
<proteinExistence type="predicted"/>
<dbReference type="EMBL" id="CAJPVJ010048189">
    <property type="protein sequence ID" value="CAG2182812.1"/>
    <property type="molecule type" value="Genomic_DNA"/>
</dbReference>
<feature type="non-terminal residue" evidence="2">
    <location>
        <position position="130"/>
    </location>
</feature>
<feature type="signal peptide" evidence="1">
    <location>
        <begin position="1"/>
        <end position="19"/>
    </location>
</feature>
<keyword evidence="3" id="KW-1185">Reference proteome</keyword>
<gene>
    <name evidence="2" type="ORF">ONB1V03_LOCUS22233</name>
</gene>
<dbReference type="EMBL" id="OC963014">
    <property type="protein sequence ID" value="CAD7665676.1"/>
    <property type="molecule type" value="Genomic_DNA"/>
</dbReference>
<dbReference type="Proteomes" id="UP000728032">
    <property type="component" value="Unassembled WGS sequence"/>
</dbReference>
<evidence type="ECO:0000313" key="2">
    <source>
        <dbReference type="EMBL" id="CAD7665676.1"/>
    </source>
</evidence>
<protein>
    <submittedName>
        <fullName evidence="2">Uncharacterized protein</fullName>
    </submittedName>
</protein>
<keyword evidence="1" id="KW-0732">Signal</keyword>